<protein>
    <submittedName>
        <fullName evidence="1">Tram-like protein</fullName>
    </submittedName>
</protein>
<dbReference type="AlphaFoldDB" id="A0A0H3PBH8"/>
<accession>A0A0H3PBH8</accession>
<reference evidence="2" key="1">
    <citation type="submission" date="2006-12" db="EMBL/GenBank/DDBJ databases">
        <authorList>
            <person name="Fouts D.E."/>
            <person name="Nelson K.E."/>
            <person name="Sebastian Y."/>
        </authorList>
    </citation>
    <scope>NUCLEOTIDE SEQUENCE [LARGE SCALE GENOMIC DNA]</scope>
    <source>
        <strain evidence="2">81-176</strain>
    </source>
</reference>
<dbReference type="RefSeq" id="WP_011812708.1">
    <property type="nucleotide sequence ID" value="NC_008787.1"/>
</dbReference>
<dbReference type="HOGENOM" id="CLU_184292_0_0_7"/>
<dbReference type="Proteomes" id="UP000000646">
    <property type="component" value="Chromosome"/>
</dbReference>
<sequence length="96" mass="11209">MIKILEQTIKALKLNLKPYDLSMLTRKKSYICAKDQNNILFMYTGKTKFLMKDALFLENLAQQININNKYFFSMTSLCSKAKNHLEMKGFNIYAAL</sequence>
<evidence type="ECO:0000313" key="1">
    <source>
        <dbReference type="EMBL" id="EAQ73347.1"/>
    </source>
</evidence>
<organism evidence="1 2">
    <name type="scientific">Campylobacter jejuni subsp. jejuni serotype O:23/36 (strain 81-176)</name>
    <dbReference type="NCBI Taxonomy" id="354242"/>
    <lineage>
        <taxon>Bacteria</taxon>
        <taxon>Pseudomonadati</taxon>
        <taxon>Campylobacterota</taxon>
        <taxon>Epsilonproteobacteria</taxon>
        <taxon>Campylobacterales</taxon>
        <taxon>Campylobacteraceae</taxon>
        <taxon>Campylobacter</taxon>
    </lineage>
</organism>
<proteinExistence type="predicted"/>
<dbReference type="KEGG" id="cjj:CJJ81176_0418"/>
<evidence type="ECO:0000313" key="2">
    <source>
        <dbReference type="Proteomes" id="UP000000646"/>
    </source>
</evidence>
<name>A0A0H3PBH8_CAMJJ</name>
<dbReference type="EMBL" id="CP000538">
    <property type="protein sequence ID" value="EAQ73347.1"/>
    <property type="molecule type" value="Genomic_DNA"/>
</dbReference>
<gene>
    <name evidence="1" type="ordered locus">CJJ81176_0418</name>
</gene>
<dbReference type="eggNOG" id="ENOG5032NFW">
    <property type="taxonomic scope" value="Bacteria"/>
</dbReference>